<evidence type="ECO:0000259" key="3">
    <source>
        <dbReference type="PROSITE" id="PS50893"/>
    </source>
</evidence>
<organism evidence="4 5">
    <name type="scientific">Chitinophaga caeni</name>
    <dbReference type="NCBI Taxonomy" id="2029983"/>
    <lineage>
        <taxon>Bacteria</taxon>
        <taxon>Pseudomonadati</taxon>
        <taxon>Bacteroidota</taxon>
        <taxon>Chitinophagia</taxon>
        <taxon>Chitinophagales</taxon>
        <taxon>Chitinophagaceae</taxon>
        <taxon>Chitinophaga</taxon>
    </lineage>
</organism>
<evidence type="ECO:0000313" key="4">
    <source>
        <dbReference type="EMBL" id="ATL46083.1"/>
    </source>
</evidence>
<protein>
    <submittedName>
        <fullName evidence="4">ABC transporter</fullName>
    </submittedName>
</protein>
<keyword evidence="5" id="KW-1185">Reference proteome</keyword>
<dbReference type="InterPro" id="IPR003593">
    <property type="entry name" value="AAA+_ATPase"/>
</dbReference>
<dbReference type="InterPro" id="IPR027417">
    <property type="entry name" value="P-loop_NTPase"/>
</dbReference>
<name>A0A291QQB0_9BACT</name>
<dbReference type="Pfam" id="PF00005">
    <property type="entry name" value="ABC_tran"/>
    <property type="match status" value="2"/>
</dbReference>
<feature type="domain" description="ABC transporter" evidence="3">
    <location>
        <begin position="292"/>
        <end position="508"/>
    </location>
</feature>
<keyword evidence="2" id="KW-0067">ATP-binding</keyword>
<dbReference type="AlphaFoldDB" id="A0A291QQB0"/>
<dbReference type="Gene3D" id="3.40.50.300">
    <property type="entry name" value="P-loop containing nucleotide triphosphate hydrolases"/>
    <property type="match status" value="2"/>
</dbReference>
<dbReference type="PANTHER" id="PTHR43158:SF2">
    <property type="entry name" value="SKFA PEPTIDE EXPORT ATP-BINDING PROTEIN SKFE"/>
    <property type="match status" value="1"/>
</dbReference>
<dbReference type="OrthoDB" id="9789994at2"/>
<gene>
    <name evidence="4" type="ORF">COR50_02275</name>
</gene>
<dbReference type="KEGG" id="cbae:COR50_02275"/>
<dbReference type="GO" id="GO:0005524">
    <property type="term" value="F:ATP binding"/>
    <property type="evidence" value="ECO:0007669"/>
    <property type="project" value="UniProtKB-KW"/>
</dbReference>
<sequence length="509" mass="57725">MSRQFYVNETIRTVPLLTLRNIRVRYLDTTLFEDLSWQIENGEQWAIVGKSGSGKTTLLNTITGKYNVINGAIEHHYYNAYRDSHDIKDPYFNYRHLQATVGQQHDFKNRSNTTEFYYQQRFNSADADEAISVREYLFGEPGDVLPSILALIEPLNLEPLLPKALIKLSNGETRRTLLAKALLKQPKLLLLDNPFVGLDVKARQHLHGIINHVIESGTAVILATMPGEIPSGITHVLQLDQNRVVNKFTRQEFVSQQRVKAPGQSFELQPAEIALLRQLAAAAPSYNFQQIVHMEKVKVKYGESTILENLDWTILPEEKWALLGPNGAGKSTLLSLINGDNPQAYANNIILFDRKRGSGESIWDIKKKIGFVSPELHQYFPNNSSCLQVVASGYFDTIGVHHKVNAEQLGNALKWMQLLGIQYFAEKSFKFCPGSIQRLTLLARALVKQPPLLIFDEPCQGLDQEQKEHFKQVIDMLCKYIPMTLIFVTHYSDEIPTAVDKLLELKKLA</sequence>
<keyword evidence="1" id="KW-0547">Nucleotide-binding</keyword>
<dbReference type="SUPFAM" id="SSF52540">
    <property type="entry name" value="P-loop containing nucleoside triphosphate hydrolases"/>
    <property type="match status" value="2"/>
</dbReference>
<evidence type="ECO:0000256" key="2">
    <source>
        <dbReference type="ARBA" id="ARBA00022840"/>
    </source>
</evidence>
<evidence type="ECO:0000256" key="1">
    <source>
        <dbReference type="ARBA" id="ARBA00022741"/>
    </source>
</evidence>
<dbReference type="PANTHER" id="PTHR43158">
    <property type="entry name" value="SKFA PEPTIDE EXPORT ATP-BINDING PROTEIN SKFE"/>
    <property type="match status" value="1"/>
</dbReference>
<evidence type="ECO:0000313" key="5">
    <source>
        <dbReference type="Proteomes" id="UP000220133"/>
    </source>
</evidence>
<proteinExistence type="predicted"/>
<feature type="domain" description="ABC transporter" evidence="3">
    <location>
        <begin position="17"/>
        <end position="266"/>
    </location>
</feature>
<dbReference type="InterPro" id="IPR003439">
    <property type="entry name" value="ABC_transporter-like_ATP-bd"/>
</dbReference>
<dbReference type="EMBL" id="CP023777">
    <property type="protein sequence ID" value="ATL46083.1"/>
    <property type="molecule type" value="Genomic_DNA"/>
</dbReference>
<reference evidence="4 5" key="1">
    <citation type="submission" date="2017-10" db="EMBL/GenBank/DDBJ databases">
        <title>Paenichitinophaga pekingensis gen. nov., sp. nov., isolated from activated sludge.</title>
        <authorList>
            <person name="Jin D."/>
            <person name="Kong X."/>
            <person name="Deng Y."/>
            <person name="Bai Z."/>
        </authorList>
    </citation>
    <scope>NUCLEOTIDE SEQUENCE [LARGE SCALE GENOMIC DNA]</scope>
    <source>
        <strain evidence="4 5">13</strain>
    </source>
</reference>
<dbReference type="GO" id="GO:0016887">
    <property type="term" value="F:ATP hydrolysis activity"/>
    <property type="evidence" value="ECO:0007669"/>
    <property type="project" value="InterPro"/>
</dbReference>
<dbReference type="SMART" id="SM00382">
    <property type="entry name" value="AAA"/>
    <property type="match status" value="2"/>
</dbReference>
<dbReference type="PROSITE" id="PS50893">
    <property type="entry name" value="ABC_TRANSPORTER_2"/>
    <property type="match status" value="2"/>
</dbReference>
<dbReference type="Proteomes" id="UP000220133">
    <property type="component" value="Chromosome"/>
</dbReference>
<accession>A0A291QQB0</accession>